<dbReference type="EMBL" id="BMAT01007198">
    <property type="protein sequence ID" value="GFR59742.1"/>
    <property type="molecule type" value="Genomic_DNA"/>
</dbReference>
<reference evidence="3 4" key="1">
    <citation type="journal article" date="2021" name="Elife">
        <title>Chloroplast acquisition without the gene transfer in kleptoplastic sea slugs, Plakobranchus ocellatus.</title>
        <authorList>
            <person name="Maeda T."/>
            <person name="Takahashi S."/>
            <person name="Yoshida T."/>
            <person name="Shimamura S."/>
            <person name="Takaki Y."/>
            <person name="Nagai Y."/>
            <person name="Toyoda A."/>
            <person name="Suzuki Y."/>
            <person name="Arimoto A."/>
            <person name="Ishii H."/>
            <person name="Satoh N."/>
            <person name="Nishiyama T."/>
            <person name="Hasebe M."/>
            <person name="Maruyama T."/>
            <person name="Minagawa J."/>
            <person name="Obokata J."/>
            <person name="Shigenobu S."/>
        </authorList>
    </citation>
    <scope>NUCLEOTIDE SEQUENCE [LARGE SCALE GENOMIC DNA]</scope>
</reference>
<dbReference type="GO" id="GO:0008270">
    <property type="term" value="F:zinc ion binding"/>
    <property type="evidence" value="ECO:0007669"/>
    <property type="project" value="UniProtKB-KW"/>
</dbReference>
<comment type="caution">
    <text evidence="3">The sequence shown here is derived from an EMBL/GenBank/DDBJ whole genome shotgun (WGS) entry which is preliminary data.</text>
</comment>
<evidence type="ECO:0000313" key="3">
    <source>
        <dbReference type="EMBL" id="GFR59742.1"/>
    </source>
</evidence>
<keyword evidence="1" id="KW-0479">Metal-binding</keyword>
<dbReference type="AlphaFoldDB" id="A0AAV4EFE5"/>
<feature type="zinc finger region" description="C3H1-type" evidence="1">
    <location>
        <begin position="31"/>
        <end position="60"/>
    </location>
</feature>
<keyword evidence="1" id="KW-0863">Zinc-finger</keyword>
<organism evidence="3 4">
    <name type="scientific">Elysia marginata</name>
    <dbReference type="NCBI Taxonomy" id="1093978"/>
    <lineage>
        <taxon>Eukaryota</taxon>
        <taxon>Metazoa</taxon>
        <taxon>Spiralia</taxon>
        <taxon>Lophotrochozoa</taxon>
        <taxon>Mollusca</taxon>
        <taxon>Gastropoda</taxon>
        <taxon>Heterobranchia</taxon>
        <taxon>Euthyneura</taxon>
        <taxon>Panpulmonata</taxon>
        <taxon>Sacoglossa</taxon>
        <taxon>Placobranchoidea</taxon>
        <taxon>Plakobranchidae</taxon>
        <taxon>Elysia</taxon>
    </lineage>
</organism>
<feature type="domain" description="C3H1-type" evidence="2">
    <location>
        <begin position="31"/>
        <end position="60"/>
    </location>
</feature>
<keyword evidence="4" id="KW-1185">Reference proteome</keyword>
<keyword evidence="1" id="KW-0862">Zinc</keyword>
<protein>
    <recommendedName>
        <fullName evidence="2">C3H1-type domain-containing protein</fullName>
    </recommendedName>
</protein>
<sequence length="171" mass="18850">MADSGQASEGNFATAATAAVDGTTNRLSQIRNSTAITTHALRGRGVCQNGTECTYLHALPDGTEVEGNEYDYYGSLDQNAFLLELPSSFADVLQLFVRDMRLVTAERQSSYATCRPEASSTVVDFTRRHSYLRYGTPQEDEAHSGGKPRWLHGPGVCCKTQATYIFYYSLR</sequence>
<dbReference type="InterPro" id="IPR000571">
    <property type="entry name" value="Znf_CCCH"/>
</dbReference>
<evidence type="ECO:0000256" key="1">
    <source>
        <dbReference type="PROSITE-ProRule" id="PRU00723"/>
    </source>
</evidence>
<dbReference type="PROSITE" id="PS50103">
    <property type="entry name" value="ZF_C3H1"/>
    <property type="match status" value="1"/>
</dbReference>
<gene>
    <name evidence="3" type="ORF">ElyMa_003514700</name>
</gene>
<evidence type="ECO:0000259" key="2">
    <source>
        <dbReference type="PROSITE" id="PS50103"/>
    </source>
</evidence>
<evidence type="ECO:0000313" key="4">
    <source>
        <dbReference type="Proteomes" id="UP000762676"/>
    </source>
</evidence>
<proteinExistence type="predicted"/>
<accession>A0AAV4EFE5</accession>
<dbReference type="Proteomes" id="UP000762676">
    <property type="component" value="Unassembled WGS sequence"/>
</dbReference>
<name>A0AAV4EFE5_9GAST</name>